<evidence type="ECO:0000313" key="3">
    <source>
        <dbReference type="Proteomes" id="UP000326924"/>
    </source>
</evidence>
<gene>
    <name evidence="2" type="ORF">FN846DRAFT_913648</name>
</gene>
<protein>
    <submittedName>
        <fullName evidence="2">Uncharacterized protein</fullName>
    </submittedName>
</protein>
<dbReference type="EMBL" id="VXIS01000401">
    <property type="protein sequence ID" value="KAA8893797.1"/>
    <property type="molecule type" value="Genomic_DNA"/>
</dbReference>
<sequence>MTPSGEELIRDDQRQFLEQQEAAAGIQDPASHERLLANHHSLQDSHDRLLQENEQLHRSLKLVREELADIKMLLPPLLEIQLRAFGEYLTGNGRADSAKRWQWAQTFGPQFRSKGNRSKPESWLAPHAQARMTQIPPSLRPFWSHCSARLPKSTGSRAGTGGFLTAAMGPSHQWWLPRLRPHRAAERDAGRKNSLKDLTGNGKADSAKKWQWAADVWAPMIHFPRKQIIALFRSIRGRGNMSAHSFEARTLAYALATNKNDPNTPILDAIFKSLFGKAAQDYWNSGRNQGVYPSRQGVQPPMVAAQAASPPGSRKRRREEEDTESAGKRPRSRLFQGVKSAVKKQLHRRRLGWKHRGWRWRSRADPTPTTEDSELYAADAMDTAPEQPDWMDAEPASTTLLPTTVVDGGVLATVACGCPSCWRSRRWLPPKKLKKRQPNRLLPKLTHRLDLQARLLQAMEDAEAAPQESGPGQALWDFTTSVTRSY</sequence>
<evidence type="ECO:0000313" key="2">
    <source>
        <dbReference type="EMBL" id="KAA8893797.1"/>
    </source>
</evidence>
<reference evidence="2 3" key="1">
    <citation type="submission" date="2019-09" db="EMBL/GenBank/DDBJ databases">
        <title>Draft genome of the ectomycorrhizal ascomycete Sphaerosporella brunnea.</title>
        <authorList>
            <consortium name="DOE Joint Genome Institute"/>
            <person name="Benucci G.M."/>
            <person name="Marozzi G."/>
            <person name="Antonielli L."/>
            <person name="Sanchez S."/>
            <person name="Marco P."/>
            <person name="Wang X."/>
            <person name="Falini L.B."/>
            <person name="Barry K."/>
            <person name="Haridas S."/>
            <person name="Lipzen A."/>
            <person name="Labutti K."/>
            <person name="Grigoriev I.V."/>
            <person name="Murat C."/>
            <person name="Martin F."/>
            <person name="Albertini E."/>
            <person name="Donnini D."/>
            <person name="Bonito G."/>
        </authorList>
    </citation>
    <scope>NUCLEOTIDE SEQUENCE [LARGE SCALE GENOMIC DNA]</scope>
    <source>
        <strain evidence="2 3">Sb_GMNB300</strain>
    </source>
</reference>
<comment type="caution">
    <text evidence="2">The sequence shown here is derived from an EMBL/GenBank/DDBJ whole genome shotgun (WGS) entry which is preliminary data.</text>
</comment>
<evidence type="ECO:0000256" key="1">
    <source>
        <dbReference type="SAM" id="MobiDB-lite"/>
    </source>
</evidence>
<accession>A0A5J5EFF7</accession>
<organism evidence="2 3">
    <name type="scientific">Sphaerosporella brunnea</name>
    <dbReference type="NCBI Taxonomy" id="1250544"/>
    <lineage>
        <taxon>Eukaryota</taxon>
        <taxon>Fungi</taxon>
        <taxon>Dikarya</taxon>
        <taxon>Ascomycota</taxon>
        <taxon>Pezizomycotina</taxon>
        <taxon>Pezizomycetes</taxon>
        <taxon>Pezizales</taxon>
        <taxon>Pyronemataceae</taxon>
        <taxon>Sphaerosporella</taxon>
    </lineage>
</organism>
<feature type="region of interest" description="Disordered" evidence="1">
    <location>
        <begin position="287"/>
        <end position="334"/>
    </location>
</feature>
<keyword evidence="3" id="KW-1185">Reference proteome</keyword>
<proteinExistence type="predicted"/>
<dbReference type="InParanoid" id="A0A5J5EFF7"/>
<dbReference type="AlphaFoldDB" id="A0A5J5EFF7"/>
<dbReference type="Proteomes" id="UP000326924">
    <property type="component" value="Unassembled WGS sequence"/>
</dbReference>
<name>A0A5J5EFF7_9PEZI</name>